<name>A0A8J6TZI0_9FIRM</name>
<dbReference type="InterPro" id="IPR036890">
    <property type="entry name" value="HATPase_C_sf"/>
</dbReference>
<dbReference type="RefSeq" id="WP_093987668.1">
    <property type="nucleotide sequence ID" value="NZ_FYDD01000002.1"/>
</dbReference>
<keyword evidence="7" id="KW-0902">Two-component regulatory system</keyword>
<feature type="transmembrane region" description="Helical" evidence="8">
    <location>
        <begin position="12"/>
        <end position="32"/>
    </location>
</feature>
<gene>
    <name evidence="10" type="ORF">H8702_09490</name>
</gene>
<protein>
    <recommendedName>
        <fullName evidence="3">histidine kinase</fullName>
        <ecNumber evidence="3">2.7.13.3</ecNumber>
    </recommendedName>
</protein>
<dbReference type="EMBL" id="JACRTL010000005">
    <property type="protein sequence ID" value="MBC8611337.1"/>
    <property type="molecule type" value="Genomic_DNA"/>
</dbReference>
<keyword evidence="4" id="KW-0597">Phosphoprotein</keyword>
<organism evidence="10 11">
    <name type="scientific">Massiliimalia timonensis</name>
    <dbReference type="NCBI Taxonomy" id="1987501"/>
    <lineage>
        <taxon>Bacteria</taxon>
        <taxon>Bacillati</taxon>
        <taxon>Bacillota</taxon>
        <taxon>Clostridia</taxon>
        <taxon>Eubacteriales</taxon>
        <taxon>Oscillospiraceae</taxon>
        <taxon>Massiliimalia</taxon>
    </lineage>
</organism>
<dbReference type="CDD" id="cd00082">
    <property type="entry name" value="HisKA"/>
    <property type="match status" value="1"/>
</dbReference>
<feature type="transmembrane region" description="Helical" evidence="8">
    <location>
        <begin position="158"/>
        <end position="180"/>
    </location>
</feature>
<dbReference type="OrthoDB" id="9813151at2"/>
<dbReference type="GO" id="GO:0000155">
    <property type="term" value="F:phosphorelay sensor kinase activity"/>
    <property type="evidence" value="ECO:0007669"/>
    <property type="project" value="InterPro"/>
</dbReference>
<evidence type="ECO:0000256" key="8">
    <source>
        <dbReference type="SAM" id="Phobius"/>
    </source>
</evidence>
<sequence length="407" mass="45944">MIYKLRKKFIKICILSFTAVFVILLISIFFVTTVQTNRSLDMLADVVSSNDGTFPEWNEFSNAPDPPPIPDGLNMESPFTTRFFTVRFDCNGNVLSADIRSIASVSHDEAVTYAEKALEHSNERGWIDDFRYKRYGMAAGQAVVFINGADTKQSNQKFMLAVSLVFAASSVVIIILIVLISRKAVKPAAESYEKQKQFITDANHELKTPLTLIRTNLDIMESEIGTNEWLSDIREEAKIMTELVNRLVSLARMDEDNTKFAKEFFSLSEAVLDTVSAFEQHSNHQQKKILTDVPDYINYHGNEAFIRQLVSVLMDNAVKYCDPEGMIRVSLRGGKHPTILVDNSYMAIGSVEFDRLFDRFYRADKARTYGGGFGIGLSIAKVIVEKHHGEIRAFPLGSDMIRFQVNL</sequence>
<dbReference type="Proteomes" id="UP000632659">
    <property type="component" value="Unassembled WGS sequence"/>
</dbReference>
<dbReference type="SUPFAM" id="SSF55874">
    <property type="entry name" value="ATPase domain of HSP90 chaperone/DNA topoisomerase II/histidine kinase"/>
    <property type="match status" value="1"/>
</dbReference>
<evidence type="ECO:0000256" key="2">
    <source>
        <dbReference type="ARBA" id="ARBA00004370"/>
    </source>
</evidence>
<evidence type="ECO:0000256" key="1">
    <source>
        <dbReference type="ARBA" id="ARBA00000085"/>
    </source>
</evidence>
<dbReference type="PROSITE" id="PS50109">
    <property type="entry name" value="HIS_KIN"/>
    <property type="match status" value="1"/>
</dbReference>
<dbReference type="Pfam" id="PF00512">
    <property type="entry name" value="HisKA"/>
    <property type="match status" value="1"/>
</dbReference>
<dbReference type="Gene3D" id="1.10.287.130">
    <property type="match status" value="1"/>
</dbReference>
<keyword evidence="5" id="KW-0808">Transferase</keyword>
<keyword evidence="8" id="KW-0812">Transmembrane</keyword>
<dbReference type="PANTHER" id="PTHR45453">
    <property type="entry name" value="PHOSPHATE REGULON SENSOR PROTEIN PHOR"/>
    <property type="match status" value="1"/>
</dbReference>
<evidence type="ECO:0000313" key="11">
    <source>
        <dbReference type="Proteomes" id="UP000632659"/>
    </source>
</evidence>
<dbReference type="InterPro" id="IPR005467">
    <property type="entry name" value="His_kinase_dom"/>
</dbReference>
<comment type="catalytic activity">
    <reaction evidence="1">
        <text>ATP + protein L-histidine = ADP + protein N-phospho-L-histidine.</text>
        <dbReference type="EC" id="2.7.13.3"/>
    </reaction>
</comment>
<keyword evidence="11" id="KW-1185">Reference proteome</keyword>
<evidence type="ECO:0000256" key="3">
    <source>
        <dbReference type="ARBA" id="ARBA00012438"/>
    </source>
</evidence>
<comment type="subcellular location">
    <subcellularLocation>
        <location evidence="2">Membrane</location>
    </subcellularLocation>
</comment>
<dbReference type="PANTHER" id="PTHR45453:SF1">
    <property type="entry name" value="PHOSPHATE REGULON SENSOR PROTEIN PHOR"/>
    <property type="match status" value="1"/>
</dbReference>
<evidence type="ECO:0000256" key="4">
    <source>
        <dbReference type="ARBA" id="ARBA00022553"/>
    </source>
</evidence>
<dbReference type="GO" id="GO:0005886">
    <property type="term" value="C:plasma membrane"/>
    <property type="evidence" value="ECO:0007669"/>
    <property type="project" value="TreeGrafter"/>
</dbReference>
<evidence type="ECO:0000313" key="10">
    <source>
        <dbReference type="EMBL" id="MBC8611337.1"/>
    </source>
</evidence>
<dbReference type="AlphaFoldDB" id="A0A8J6TZI0"/>
<dbReference type="InterPro" id="IPR004358">
    <property type="entry name" value="Sig_transdc_His_kin-like_C"/>
</dbReference>
<dbReference type="PRINTS" id="PR00344">
    <property type="entry name" value="BCTRLSENSOR"/>
</dbReference>
<evidence type="ECO:0000259" key="9">
    <source>
        <dbReference type="PROSITE" id="PS50109"/>
    </source>
</evidence>
<dbReference type="InterPro" id="IPR003661">
    <property type="entry name" value="HisK_dim/P_dom"/>
</dbReference>
<reference evidence="10" key="1">
    <citation type="submission" date="2020-08" db="EMBL/GenBank/DDBJ databases">
        <title>Genome public.</title>
        <authorList>
            <person name="Liu C."/>
            <person name="Sun Q."/>
        </authorList>
    </citation>
    <scope>NUCLEOTIDE SEQUENCE</scope>
    <source>
        <strain evidence="10">NSJ-15</strain>
    </source>
</reference>
<dbReference type="InterPro" id="IPR050351">
    <property type="entry name" value="BphY/WalK/GraS-like"/>
</dbReference>
<dbReference type="SMART" id="SM00387">
    <property type="entry name" value="HATPase_c"/>
    <property type="match status" value="1"/>
</dbReference>
<proteinExistence type="predicted"/>
<dbReference type="GO" id="GO:0004721">
    <property type="term" value="F:phosphoprotein phosphatase activity"/>
    <property type="evidence" value="ECO:0007669"/>
    <property type="project" value="TreeGrafter"/>
</dbReference>
<dbReference type="SUPFAM" id="SSF47384">
    <property type="entry name" value="Homodimeric domain of signal transducing histidine kinase"/>
    <property type="match status" value="1"/>
</dbReference>
<comment type="caution">
    <text evidence="10">The sequence shown here is derived from an EMBL/GenBank/DDBJ whole genome shotgun (WGS) entry which is preliminary data.</text>
</comment>
<dbReference type="GO" id="GO:0016036">
    <property type="term" value="P:cellular response to phosphate starvation"/>
    <property type="evidence" value="ECO:0007669"/>
    <property type="project" value="TreeGrafter"/>
</dbReference>
<dbReference type="Pfam" id="PF02518">
    <property type="entry name" value="HATPase_c"/>
    <property type="match status" value="1"/>
</dbReference>
<keyword evidence="8" id="KW-0472">Membrane</keyword>
<dbReference type="InterPro" id="IPR003594">
    <property type="entry name" value="HATPase_dom"/>
</dbReference>
<keyword evidence="6 10" id="KW-0418">Kinase</keyword>
<accession>A0A8J6TZI0</accession>
<keyword evidence="8" id="KW-1133">Transmembrane helix</keyword>
<dbReference type="InterPro" id="IPR036097">
    <property type="entry name" value="HisK_dim/P_sf"/>
</dbReference>
<dbReference type="Gene3D" id="3.30.565.10">
    <property type="entry name" value="Histidine kinase-like ATPase, C-terminal domain"/>
    <property type="match status" value="1"/>
</dbReference>
<evidence type="ECO:0000256" key="7">
    <source>
        <dbReference type="ARBA" id="ARBA00023012"/>
    </source>
</evidence>
<feature type="domain" description="Histidine kinase" evidence="9">
    <location>
        <begin position="201"/>
        <end position="407"/>
    </location>
</feature>
<evidence type="ECO:0000256" key="6">
    <source>
        <dbReference type="ARBA" id="ARBA00022777"/>
    </source>
</evidence>
<dbReference type="EC" id="2.7.13.3" evidence="3"/>
<dbReference type="SMART" id="SM00388">
    <property type="entry name" value="HisKA"/>
    <property type="match status" value="1"/>
</dbReference>
<evidence type="ECO:0000256" key="5">
    <source>
        <dbReference type="ARBA" id="ARBA00022679"/>
    </source>
</evidence>